<dbReference type="CDD" id="cd22828">
    <property type="entry name" value="Gal_Rha_Lectin_EVA1_EVA1C_rpt1"/>
    <property type="match status" value="1"/>
</dbReference>
<keyword evidence="1" id="KW-0472">Membrane</keyword>
<dbReference type="AlphaFoldDB" id="A0A7I4KG88"/>
<keyword evidence="4" id="KW-1185">Reference proteome</keyword>
<feature type="signal peptide" evidence="2">
    <location>
        <begin position="1"/>
        <end position="25"/>
    </location>
</feature>
<dbReference type="InParanoid" id="A0A7I4KG88"/>
<dbReference type="PROSITE" id="PS50228">
    <property type="entry name" value="SUEL_LECTIN"/>
    <property type="match status" value="1"/>
</dbReference>
<keyword evidence="2" id="KW-0732">Signal</keyword>
<evidence type="ECO:0000259" key="3">
    <source>
        <dbReference type="PROSITE" id="PS50228"/>
    </source>
</evidence>
<protein>
    <submittedName>
        <fullName evidence="5">Zinc finger, C2H2 type family protein</fullName>
    </submittedName>
</protein>
<dbReference type="GO" id="GO:0030246">
    <property type="term" value="F:carbohydrate binding"/>
    <property type="evidence" value="ECO:0007669"/>
    <property type="project" value="InterPro"/>
</dbReference>
<dbReference type="PANTHER" id="PTHR46780">
    <property type="entry name" value="PROTEIN EVA-1"/>
    <property type="match status" value="1"/>
</dbReference>
<evidence type="ECO:0000313" key="4">
    <source>
        <dbReference type="Proteomes" id="UP000006672"/>
    </source>
</evidence>
<keyword evidence="1" id="KW-1133">Transmembrane helix</keyword>
<dbReference type="InterPro" id="IPR000922">
    <property type="entry name" value="Lectin_gal-bd_dom"/>
</dbReference>
<evidence type="ECO:0000256" key="1">
    <source>
        <dbReference type="SAM" id="Phobius"/>
    </source>
</evidence>
<sequence>MFIVLLAITMNCLGWFSTTTTTATATVIALATSSHTNSEIINALMMESLKSNLVQACDNERIILHCPKNTQILLENIFYGRLVPSNQLCPSLTAKQQFALDESISCDVVDAHAKIMEQCRNKRKCKIMVKPSFFGIDPCPNTSKYLQISYKCKPVSFDEEIFCEGSTMQLSCKQNKRLVIYSAQYGRKVEERTMHHCSPNTPISQDCVIDVLSQLLYDCHAQTECTVTVNDEHLDKVGCALGIQKYLRLIFMCMNDEIFTETAMKGNLETMKKIISDLSPRKLQKAEAVLVKDNERTFHIKDDPNLGYKPIQKNKNVNVILSSLSANSYEELDEESAFVAVTSTSTDLTSSNNAHHFNAFGFIHDCMLIVRAIKDNKEKVLLCLLLSFLIGLSMLLIACAVSGCYRRKMKRKNSRRKNNEEIVQTTKPTELSTLMRNNNHTASVFLNPSSRIYFDVGDLSNNKESLLRFTQLTQPRVPQIIHGYS</sequence>
<evidence type="ECO:0000313" key="5">
    <source>
        <dbReference type="WBParaSite" id="Bm3746b.1"/>
    </source>
</evidence>
<accession>A0A7I4KG88</accession>
<organism evidence="4 5">
    <name type="scientific">Brugia malayi</name>
    <name type="common">Filarial nematode worm</name>
    <dbReference type="NCBI Taxonomy" id="6279"/>
    <lineage>
        <taxon>Eukaryota</taxon>
        <taxon>Metazoa</taxon>
        <taxon>Ecdysozoa</taxon>
        <taxon>Nematoda</taxon>
        <taxon>Chromadorea</taxon>
        <taxon>Rhabditida</taxon>
        <taxon>Spirurina</taxon>
        <taxon>Spiruromorpha</taxon>
        <taxon>Filarioidea</taxon>
        <taxon>Onchocercidae</taxon>
        <taxon>Brugia</taxon>
    </lineage>
</organism>
<feature type="transmembrane region" description="Helical" evidence="1">
    <location>
        <begin position="384"/>
        <end position="405"/>
    </location>
</feature>
<feature type="chain" id="PRO_5029893068" evidence="2">
    <location>
        <begin position="26"/>
        <end position="485"/>
    </location>
</feature>
<reference evidence="5" key="2">
    <citation type="submission" date="2020-12" db="UniProtKB">
        <authorList>
            <consortium name="WormBaseParasite"/>
        </authorList>
    </citation>
    <scope>IDENTIFICATION</scope>
</reference>
<dbReference type="CDD" id="cd22829">
    <property type="entry name" value="Gal_Rha_Lectin_EVA1_EVA1C_rpt2"/>
    <property type="match status" value="1"/>
</dbReference>
<proteinExistence type="predicted"/>
<gene>
    <name evidence="5" type="primary">Bma-eva-1</name>
</gene>
<evidence type="ECO:0000256" key="2">
    <source>
        <dbReference type="SAM" id="SignalP"/>
    </source>
</evidence>
<name>A0A7I4KG88_BRUMA</name>
<dbReference type="InterPro" id="IPR043159">
    <property type="entry name" value="Lectin_gal-bd_sf"/>
</dbReference>
<dbReference type="WBParaSite" id="Bm3746b.1">
    <property type="protein sequence ID" value="Bm3746b.1"/>
    <property type="gene ID" value="WBGene00224007"/>
</dbReference>
<dbReference type="FunCoup" id="A0A7I4KG88">
    <property type="interactions" value="17"/>
</dbReference>
<dbReference type="Proteomes" id="UP000006672">
    <property type="component" value="Unassembled WGS sequence"/>
</dbReference>
<feature type="domain" description="SUEL-type lectin" evidence="3">
    <location>
        <begin position="56"/>
        <end position="153"/>
    </location>
</feature>
<keyword evidence="1" id="KW-0812">Transmembrane</keyword>
<dbReference type="Pfam" id="PF02140">
    <property type="entry name" value="SUEL_Lectin"/>
    <property type="match status" value="2"/>
</dbReference>
<dbReference type="Gene3D" id="2.60.120.740">
    <property type="match status" value="2"/>
</dbReference>
<reference evidence="4" key="1">
    <citation type="journal article" date="2007" name="Science">
        <title>Draft genome of the filarial nematode parasite Brugia malayi.</title>
        <authorList>
            <person name="Ghedin E."/>
            <person name="Wang S."/>
            <person name="Spiro D."/>
            <person name="Caler E."/>
            <person name="Zhao Q."/>
            <person name="Crabtree J."/>
            <person name="Allen J.E."/>
            <person name="Delcher A.L."/>
            <person name="Guiliano D.B."/>
            <person name="Miranda-Saavedra D."/>
            <person name="Angiuoli S.V."/>
            <person name="Creasy T."/>
            <person name="Amedeo P."/>
            <person name="Haas B."/>
            <person name="El-Sayed N.M."/>
            <person name="Wortman J.R."/>
            <person name="Feldblyum T."/>
            <person name="Tallon L."/>
            <person name="Schatz M."/>
            <person name="Shumway M."/>
            <person name="Koo H."/>
            <person name="Salzberg S.L."/>
            <person name="Schobel S."/>
            <person name="Pertea M."/>
            <person name="Pop M."/>
            <person name="White O."/>
            <person name="Barton G.J."/>
            <person name="Carlow C.K."/>
            <person name="Crawford M.J."/>
            <person name="Daub J."/>
            <person name="Dimmic M.W."/>
            <person name="Estes C.F."/>
            <person name="Foster J.M."/>
            <person name="Ganatra M."/>
            <person name="Gregory W.F."/>
            <person name="Johnson N.M."/>
            <person name="Jin J."/>
            <person name="Komuniecki R."/>
            <person name="Korf I."/>
            <person name="Kumar S."/>
            <person name="Laney S."/>
            <person name="Li B.W."/>
            <person name="Li W."/>
            <person name="Lindblom T.H."/>
            <person name="Lustigman S."/>
            <person name="Ma D."/>
            <person name="Maina C.V."/>
            <person name="Martin D.M."/>
            <person name="McCarter J.P."/>
            <person name="McReynolds L."/>
            <person name="Mitreva M."/>
            <person name="Nutman T.B."/>
            <person name="Parkinson J."/>
            <person name="Peregrin-Alvarez J.M."/>
            <person name="Poole C."/>
            <person name="Ren Q."/>
            <person name="Saunders L."/>
            <person name="Sluder A.E."/>
            <person name="Smith K."/>
            <person name="Stanke M."/>
            <person name="Unnasch T.R."/>
            <person name="Ware J."/>
            <person name="Wei A.D."/>
            <person name="Weil G."/>
            <person name="Williams D.J."/>
            <person name="Zhang Y."/>
            <person name="Williams S.A."/>
            <person name="Fraser-Liggett C."/>
            <person name="Slatko B."/>
            <person name="Blaxter M.L."/>
            <person name="Scott A.L."/>
        </authorList>
    </citation>
    <scope>NUCLEOTIDE SEQUENCE</scope>
    <source>
        <strain evidence="4">FR3</strain>
    </source>
</reference>